<keyword evidence="4" id="KW-0411">Iron-sulfur</keyword>
<evidence type="ECO:0000256" key="3">
    <source>
        <dbReference type="ARBA" id="ARBA00023004"/>
    </source>
</evidence>
<dbReference type="PROSITE" id="PS51296">
    <property type="entry name" value="RIESKE"/>
    <property type="match status" value="1"/>
</dbReference>
<dbReference type="RefSeq" id="WP_286052636.1">
    <property type="nucleotide sequence ID" value="NZ_JASVWF010000002.1"/>
</dbReference>
<dbReference type="EMBL" id="JASVWF010000002">
    <property type="protein sequence ID" value="MDL5156366.1"/>
    <property type="molecule type" value="Genomic_DNA"/>
</dbReference>
<keyword evidence="3" id="KW-0408">Iron</keyword>
<proteinExistence type="predicted"/>
<sequence length="115" mass="12126">MLVPVRPLSDLSPGDAVRLEPQHTLDPTGPGVAIFLTEDGELHAIDDSCTHQDAALSDGYLEGCFIECPLHAALFDLRTGEPDGPPASVPVRTHPVVVVEGWIHVDLGGAEEIAA</sequence>
<accession>A0ABT7M6R6</accession>
<dbReference type="EC" id="1.14.12.19" evidence="6"/>
<organism evidence="6 7">
    <name type="scientific">Actinomycetospora termitidis</name>
    <dbReference type="NCBI Taxonomy" id="3053470"/>
    <lineage>
        <taxon>Bacteria</taxon>
        <taxon>Bacillati</taxon>
        <taxon>Actinomycetota</taxon>
        <taxon>Actinomycetes</taxon>
        <taxon>Pseudonocardiales</taxon>
        <taxon>Pseudonocardiaceae</taxon>
        <taxon>Actinomycetospora</taxon>
    </lineage>
</organism>
<dbReference type="CDD" id="cd03528">
    <property type="entry name" value="Rieske_RO_ferredoxin"/>
    <property type="match status" value="1"/>
</dbReference>
<comment type="caution">
    <text evidence="6">The sequence shown here is derived from an EMBL/GenBank/DDBJ whole genome shotgun (WGS) entry which is preliminary data.</text>
</comment>
<dbReference type="NCBIfam" id="NF007422">
    <property type="entry name" value="PRK09965.1"/>
    <property type="match status" value="1"/>
</dbReference>
<dbReference type="InterPro" id="IPR017941">
    <property type="entry name" value="Rieske_2Fe-2S"/>
</dbReference>
<name>A0ABT7M6R6_9PSEU</name>
<dbReference type="InterPro" id="IPR036922">
    <property type="entry name" value="Rieske_2Fe-2S_sf"/>
</dbReference>
<keyword evidence="1" id="KW-0001">2Fe-2S</keyword>
<dbReference type="GO" id="GO:0008695">
    <property type="term" value="F:3-phenylpropionate dioxygenase activity"/>
    <property type="evidence" value="ECO:0007669"/>
    <property type="project" value="UniProtKB-EC"/>
</dbReference>
<dbReference type="Pfam" id="PF00355">
    <property type="entry name" value="Rieske"/>
    <property type="match status" value="1"/>
</dbReference>
<protein>
    <submittedName>
        <fullName evidence="6">Bifunctional 3-phenylpropionate/cinnamic acid dioxygenase ferredoxin subunit</fullName>
        <ecNumber evidence="6">1.14.12.19</ecNumber>
    </submittedName>
</protein>
<keyword evidence="6" id="KW-0223">Dioxygenase</keyword>
<feature type="domain" description="Rieske" evidence="5">
    <location>
        <begin position="11"/>
        <end position="105"/>
    </location>
</feature>
<keyword evidence="2" id="KW-0479">Metal-binding</keyword>
<evidence type="ECO:0000313" key="6">
    <source>
        <dbReference type="EMBL" id="MDL5156366.1"/>
    </source>
</evidence>
<evidence type="ECO:0000313" key="7">
    <source>
        <dbReference type="Proteomes" id="UP001231924"/>
    </source>
</evidence>
<reference evidence="6 7" key="1">
    <citation type="submission" date="2023-06" db="EMBL/GenBank/DDBJ databases">
        <title>Actinomycetospora Odt1-22.</title>
        <authorList>
            <person name="Supong K."/>
        </authorList>
    </citation>
    <scope>NUCLEOTIDE SEQUENCE [LARGE SCALE GENOMIC DNA]</scope>
    <source>
        <strain evidence="6 7">Odt1-22</strain>
    </source>
</reference>
<dbReference type="Proteomes" id="UP001231924">
    <property type="component" value="Unassembled WGS sequence"/>
</dbReference>
<dbReference type="PANTHER" id="PTHR21496">
    <property type="entry name" value="FERREDOXIN-RELATED"/>
    <property type="match status" value="1"/>
</dbReference>
<dbReference type="PANTHER" id="PTHR21496:SF23">
    <property type="entry name" value="3-PHENYLPROPIONATE_CINNAMIC ACID DIOXYGENASE FERREDOXIN SUBUNIT"/>
    <property type="match status" value="1"/>
</dbReference>
<evidence type="ECO:0000256" key="4">
    <source>
        <dbReference type="ARBA" id="ARBA00023014"/>
    </source>
</evidence>
<gene>
    <name evidence="6" type="ORF">QRT03_10385</name>
</gene>
<keyword evidence="7" id="KW-1185">Reference proteome</keyword>
<dbReference type="SUPFAM" id="SSF50022">
    <property type="entry name" value="ISP domain"/>
    <property type="match status" value="1"/>
</dbReference>
<evidence type="ECO:0000256" key="1">
    <source>
        <dbReference type="ARBA" id="ARBA00022714"/>
    </source>
</evidence>
<evidence type="ECO:0000256" key="2">
    <source>
        <dbReference type="ARBA" id="ARBA00022723"/>
    </source>
</evidence>
<dbReference type="Gene3D" id="2.102.10.10">
    <property type="entry name" value="Rieske [2Fe-2S] iron-sulphur domain"/>
    <property type="match status" value="1"/>
</dbReference>
<keyword evidence="6" id="KW-0560">Oxidoreductase</keyword>
<evidence type="ECO:0000259" key="5">
    <source>
        <dbReference type="PROSITE" id="PS51296"/>
    </source>
</evidence>